<dbReference type="GO" id="GO:0008270">
    <property type="term" value="F:zinc ion binding"/>
    <property type="evidence" value="ECO:0007669"/>
    <property type="project" value="InterPro"/>
</dbReference>
<reference evidence="1 2" key="1">
    <citation type="journal article" date="2006" name="Nature">
        <title>Global trends of whole-genome duplications revealed by the ciliate Paramecium tetraurelia.</title>
        <authorList>
            <consortium name="Genoscope"/>
            <person name="Aury J.-M."/>
            <person name="Jaillon O."/>
            <person name="Duret L."/>
            <person name="Noel B."/>
            <person name="Jubin C."/>
            <person name="Porcel B.M."/>
            <person name="Segurens B."/>
            <person name="Daubin V."/>
            <person name="Anthouard V."/>
            <person name="Aiach N."/>
            <person name="Arnaiz O."/>
            <person name="Billaut A."/>
            <person name="Beisson J."/>
            <person name="Blanc I."/>
            <person name="Bouhouche K."/>
            <person name="Camara F."/>
            <person name="Duharcourt S."/>
            <person name="Guigo R."/>
            <person name="Gogendeau D."/>
            <person name="Katinka M."/>
            <person name="Keller A.-M."/>
            <person name="Kissmehl R."/>
            <person name="Klotz C."/>
            <person name="Koll F."/>
            <person name="Le Moue A."/>
            <person name="Lepere C."/>
            <person name="Malinsky S."/>
            <person name="Nowacki M."/>
            <person name="Nowak J.K."/>
            <person name="Plattner H."/>
            <person name="Poulain J."/>
            <person name="Ruiz F."/>
            <person name="Serrano V."/>
            <person name="Zagulski M."/>
            <person name="Dessen P."/>
            <person name="Betermier M."/>
            <person name="Weissenbach J."/>
            <person name="Scarpelli C."/>
            <person name="Schachter V."/>
            <person name="Sperling L."/>
            <person name="Meyer E."/>
            <person name="Cohen J."/>
            <person name="Wincker P."/>
        </authorList>
    </citation>
    <scope>NUCLEOTIDE SEQUENCE [LARGE SCALE GENOMIC DNA]</scope>
    <source>
        <strain evidence="1 2">Stock d4-2</strain>
    </source>
</reference>
<dbReference type="InParanoid" id="A0CNG5"/>
<dbReference type="AlphaFoldDB" id="A0CNG5"/>
<dbReference type="HOGENOM" id="CLU_2189064_0_0_1"/>
<dbReference type="GeneID" id="5025514"/>
<dbReference type="OrthoDB" id="372487at2759"/>
<evidence type="ECO:0000313" key="1">
    <source>
        <dbReference type="EMBL" id="CAK72332.1"/>
    </source>
</evidence>
<dbReference type="RefSeq" id="XP_001439729.1">
    <property type="nucleotide sequence ID" value="XM_001439692.1"/>
</dbReference>
<dbReference type="GO" id="GO:0003676">
    <property type="term" value="F:nucleic acid binding"/>
    <property type="evidence" value="ECO:0007669"/>
    <property type="project" value="InterPro"/>
</dbReference>
<dbReference type="Gene3D" id="3.40.50.12390">
    <property type="match status" value="1"/>
</dbReference>
<dbReference type="PANTHER" id="PTHR12341">
    <property type="entry name" value="5'-&gt;3' EXORIBONUCLEASE"/>
    <property type="match status" value="1"/>
</dbReference>
<proteinExistence type="predicted"/>
<dbReference type="SUPFAM" id="SSF57756">
    <property type="entry name" value="Retrovirus zinc finger-like domains"/>
    <property type="match status" value="1"/>
</dbReference>
<dbReference type="eggNOG" id="KOG2044">
    <property type="taxonomic scope" value="Eukaryota"/>
</dbReference>
<gene>
    <name evidence="1" type="ORF">GSPATT00008774001</name>
</gene>
<name>A0CNG5_PARTE</name>
<evidence type="ECO:0008006" key="3">
    <source>
        <dbReference type="Google" id="ProtNLM"/>
    </source>
</evidence>
<keyword evidence="2" id="KW-1185">Reference proteome</keyword>
<dbReference type="PANTHER" id="PTHR12341:SF41">
    <property type="entry name" value="5'-3' EXORIBONUCLEASE 2"/>
    <property type="match status" value="1"/>
</dbReference>
<dbReference type="STRING" id="5888.A0CNG5"/>
<dbReference type="InterPro" id="IPR027073">
    <property type="entry name" value="5_3_exoribonuclease"/>
</dbReference>
<accession>A0CNG5</accession>
<dbReference type="EMBL" id="CT868119">
    <property type="protein sequence ID" value="CAK72332.1"/>
    <property type="molecule type" value="Genomic_DNA"/>
</dbReference>
<sequence>MLGLSTHEPYFYVIRETIMANDDKQCSICQQKGHFFTDCKKREKQYNQIQQQQKNKLIQVDFQILQLNIVREFLYFETRDLQASLKGQYDLERIIDDFSEMIFYLIFLA</sequence>
<dbReference type="Proteomes" id="UP000000600">
    <property type="component" value="Unassembled WGS sequence"/>
</dbReference>
<protein>
    <recommendedName>
        <fullName evidence="3">CCHC-type domain-containing protein</fullName>
    </recommendedName>
</protein>
<organism evidence="1 2">
    <name type="scientific">Paramecium tetraurelia</name>
    <dbReference type="NCBI Taxonomy" id="5888"/>
    <lineage>
        <taxon>Eukaryota</taxon>
        <taxon>Sar</taxon>
        <taxon>Alveolata</taxon>
        <taxon>Ciliophora</taxon>
        <taxon>Intramacronucleata</taxon>
        <taxon>Oligohymenophorea</taxon>
        <taxon>Peniculida</taxon>
        <taxon>Parameciidae</taxon>
        <taxon>Paramecium</taxon>
    </lineage>
</organism>
<evidence type="ECO:0000313" key="2">
    <source>
        <dbReference type="Proteomes" id="UP000000600"/>
    </source>
</evidence>
<dbReference type="InterPro" id="IPR036875">
    <property type="entry name" value="Znf_CCHC_sf"/>
</dbReference>
<dbReference type="KEGG" id="ptm:GSPATT00008774001"/>